<evidence type="ECO:0000313" key="3">
    <source>
        <dbReference type="Proteomes" id="UP000230000"/>
    </source>
</evidence>
<dbReference type="PANTHER" id="PTHR43233">
    <property type="entry name" value="FAMILY N-ACETYLTRANSFERASE, PUTATIVE (AFU_ORTHOLOGUE AFUA_6G03350)-RELATED"/>
    <property type="match status" value="1"/>
</dbReference>
<dbReference type="PANTHER" id="PTHR43233:SF1">
    <property type="entry name" value="FAMILY N-ACETYLTRANSFERASE, PUTATIVE (AFU_ORTHOLOGUE AFUA_6G03350)-RELATED"/>
    <property type="match status" value="1"/>
</dbReference>
<dbReference type="SUPFAM" id="SSF55729">
    <property type="entry name" value="Acyl-CoA N-acyltransferases (Nat)"/>
    <property type="match status" value="1"/>
</dbReference>
<keyword evidence="2" id="KW-0808">Transferase</keyword>
<dbReference type="GO" id="GO:0016747">
    <property type="term" value="F:acyltransferase activity, transferring groups other than amino-acyl groups"/>
    <property type="evidence" value="ECO:0007669"/>
    <property type="project" value="InterPro"/>
</dbReference>
<dbReference type="RefSeq" id="WP_211277189.1">
    <property type="nucleotide sequence ID" value="NZ_PGFG01000001.1"/>
</dbReference>
<reference evidence="2 3" key="1">
    <citation type="submission" date="2017-11" db="EMBL/GenBank/DDBJ databases">
        <title>Genomic Encyclopedia of Archaeal and Bacterial Type Strains, Phase II (KMG-II): From Individual Species to Whole Genera.</title>
        <authorList>
            <person name="Goeker M."/>
        </authorList>
    </citation>
    <scope>NUCLEOTIDE SEQUENCE [LARGE SCALE GENOMIC DNA]</scope>
    <source>
        <strain evidence="2 3">DSM 27268</strain>
    </source>
</reference>
<dbReference type="InterPro" id="IPR016181">
    <property type="entry name" value="Acyl_CoA_acyltransferase"/>
</dbReference>
<organism evidence="2 3">
    <name type="scientific">Thermoflavifilum aggregans</name>
    <dbReference type="NCBI Taxonomy" id="454188"/>
    <lineage>
        <taxon>Bacteria</taxon>
        <taxon>Pseudomonadati</taxon>
        <taxon>Bacteroidota</taxon>
        <taxon>Chitinophagia</taxon>
        <taxon>Chitinophagales</taxon>
        <taxon>Chitinophagaceae</taxon>
        <taxon>Thermoflavifilum</taxon>
    </lineage>
</organism>
<dbReference type="Gene3D" id="3.40.630.30">
    <property type="match status" value="1"/>
</dbReference>
<keyword evidence="3" id="KW-1185">Reference proteome</keyword>
<evidence type="ECO:0000259" key="1">
    <source>
        <dbReference type="PROSITE" id="PS51186"/>
    </source>
</evidence>
<gene>
    <name evidence="2" type="ORF">BXY57_0543</name>
</gene>
<dbReference type="AlphaFoldDB" id="A0A2M9CSR5"/>
<dbReference type="Pfam" id="PF13673">
    <property type="entry name" value="Acetyltransf_10"/>
    <property type="match status" value="1"/>
</dbReference>
<dbReference type="InterPro" id="IPR000182">
    <property type="entry name" value="GNAT_dom"/>
</dbReference>
<protein>
    <submittedName>
        <fullName evidence="2">N-acetylglutamate synthase-like GNAT family acetyltransferase</fullName>
    </submittedName>
</protein>
<evidence type="ECO:0000313" key="2">
    <source>
        <dbReference type="EMBL" id="PJJ74976.1"/>
    </source>
</evidence>
<name>A0A2M9CSR5_9BACT</name>
<dbReference type="CDD" id="cd04301">
    <property type="entry name" value="NAT_SF"/>
    <property type="match status" value="1"/>
</dbReference>
<dbReference type="InterPro" id="IPR053144">
    <property type="entry name" value="Acetyltransferase_Butenolide"/>
</dbReference>
<feature type="domain" description="N-acetyltransferase" evidence="1">
    <location>
        <begin position="14"/>
        <end position="150"/>
    </location>
</feature>
<accession>A0A2M9CSR5</accession>
<dbReference type="Proteomes" id="UP000230000">
    <property type="component" value="Unassembled WGS sequence"/>
</dbReference>
<proteinExistence type="predicted"/>
<dbReference type="EMBL" id="PGFG01000001">
    <property type="protein sequence ID" value="PJJ74976.1"/>
    <property type="molecule type" value="Genomic_DNA"/>
</dbReference>
<comment type="caution">
    <text evidence="2">The sequence shown here is derived from an EMBL/GenBank/DDBJ whole genome shotgun (WGS) entry which is preliminary data.</text>
</comment>
<sequence>MFRIFENKIPVFFLQIRTMDIEYAVNQMPRVEEIIDVYVSSGIRRPVDDPERIGNMYRHANLIITARHEGRLVGVARSLTDFCYCCYLSDLAVCKAYQRQGIGKKLIEHTLQQIGGQTMLLLLAAPEAMTYYPHLGFTRVENGFLIPRKR</sequence>
<dbReference type="PROSITE" id="PS51186">
    <property type="entry name" value="GNAT"/>
    <property type="match status" value="1"/>
</dbReference>